<dbReference type="Proteomes" id="UP001163846">
    <property type="component" value="Unassembled WGS sequence"/>
</dbReference>
<comment type="caution">
    <text evidence="1">The sequence shown here is derived from an EMBL/GenBank/DDBJ whole genome shotgun (WGS) entry which is preliminary data.</text>
</comment>
<sequence length="129" mass="14487">HCYRQLLTSHGRLYCTSATTGKGNSYLCFHPEGNKETEWVAGQIQHIIKQNHATKFVIRRSLPHVLNGGKADPFKLFWDRGFEAKMVDIEFSTALEVVDCTWVVAHIARWNLEACGVAICLNLEVGAIS</sequence>
<feature type="non-terminal residue" evidence="1">
    <location>
        <position position="1"/>
    </location>
</feature>
<evidence type="ECO:0000313" key="1">
    <source>
        <dbReference type="EMBL" id="KAJ3833748.1"/>
    </source>
</evidence>
<protein>
    <submittedName>
        <fullName evidence="1">Uncharacterized protein</fullName>
    </submittedName>
</protein>
<dbReference type="AlphaFoldDB" id="A0AA38NZY4"/>
<name>A0AA38NZY4_9AGAR</name>
<dbReference type="EMBL" id="MU806640">
    <property type="protein sequence ID" value="KAJ3833748.1"/>
    <property type="molecule type" value="Genomic_DNA"/>
</dbReference>
<proteinExistence type="predicted"/>
<organism evidence="1 2">
    <name type="scientific">Lentinula raphanica</name>
    <dbReference type="NCBI Taxonomy" id="153919"/>
    <lineage>
        <taxon>Eukaryota</taxon>
        <taxon>Fungi</taxon>
        <taxon>Dikarya</taxon>
        <taxon>Basidiomycota</taxon>
        <taxon>Agaricomycotina</taxon>
        <taxon>Agaricomycetes</taxon>
        <taxon>Agaricomycetidae</taxon>
        <taxon>Agaricales</taxon>
        <taxon>Marasmiineae</taxon>
        <taxon>Omphalotaceae</taxon>
        <taxon>Lentinula</taxon>
    </lineage>
</organism>
<accession>A0AA38NZY4</accession>
<keyword evidence="2" id="KW-1185">Reference proteome</keyword>
<feature type="non-terminal residue" evidence="1">
    <location>
        <position position="129"/>
    </location>
</feature>
<evidence type="ECO:0000313" key="2">
    <source>
        <dbReference type="Proteomes" id="UP001163846"/>
    </source>
</evidence>
<gene>
    <name evidence="1" type="ORF">F5878DRAFT_493299</name>
</gene>
<reference evidence="1" key="1">
    <citation type="submission" date="2022-08" db="EMBL/GenBank/DDBJ databases">
        <authorList>
            <consortium name="DOE Joint Genome Institute"/>
            <person name="Min B."/>
            <person name="Riley R."/>
            <person name="Sierra-Patev S."/>
            <person name="Naranjo-Ortiz M."/>
            <person name="Looney B."/>
            <person name="Konkel Z."/>
            <person name="Slot J.C."/>
            <person name="Sakamoto Y."/>
            <person name="Steenwyk J.L."/>
            <person name="Rokas A."/>
            <person name="Carro J."/>
            <person name="Camarero S."/>
            <person name="Ferreira P."/>
            <person name="Molpeceres G."/>
            <person name="Ruiz-Duenas F.J."/>
            <person name="Serrano A."/>
            <person name="Henrissat B."/>
            <person name="Drula E."/>
            <person name="Hughes K.W."/>
            <person name="Mata J.L."/>
            <person name="Ishikawa N.K."/>
            <person name="Vargas-Isla R."/>
            <person name="Ushijima S."/>
            <person name="Smith C.A."/>
            <person name="Ahrendt S."/>
            <person name="Andreopoulos W."/>
            <person name="He G."/>
            <person name="Labutti K."/>
            <person name="Lipzen A."/>
            <person name="Ng V."/>
            <person name="Sandor L."/>
            <person name="Barry K."/>
            <person name="Martinez A.T."/>
            <person name="Xiao Y."/>
            <person name="Gibbons J.G."/>
            <person name="Terashima K."/>
            <person name="Hibbett D.S."/>
            <person name="Grigoriev I.V."/>
        </authorList>
    </citation>
    <scope>NUCLEOTIDE SEQUENCE</scope>
    <source>
        <strain evidence="1">TFB9207</strain>
    </source>
</reference>